<dbReference type="EMBL" id="BAAATR010000002">
    <property type="protein sequence ID" value="GAA2229791.1"/>
    <property type="molecule type" value="Genomic_DNA"/>
</dbReference>
<keyword evidence="4" id="KW-1185">Reference proteome</keyword>
<keyword evidence="2" id="KW-1133">Transmembrane helix</keyword>
<feature type="region of interest" description="Disordered" evidence="1">
    <location>
        <begin position="76"/>
        <end position="127"/>
    </location>
</feature>
<sequence>MFLLGLLLLVVSAGFAALLISQNLQAGSDYAITLFGNHIGTMNALEIFLAGIALTLLFALGWMLASSGARRHRRRAVARRVDKRAAREARRSPTGDTQVDQAVQDLDADKSPPATRRHRFGHHRFSH</sequence>
<keyword evidence="2" id="KW-0472">Membrane</keyword>
<accession>A0ABP5QA89</accession>
<reference evidence="4" key="1">
    <citation type="journal article" date="2019" name="Int. J. Syst. Evol. Microbiol.">
        <title>The Global Catalogue of Microorganisms (GCM) 10K type strain sequencing project: providing services to taxonomists for standard genome sequencing and annotation.</title>
        <authorList>
            <consortium name="The Broad Institute Genomics Platform"/>
            <consortium name="The Broad Institute Genome Sequencing Center for Infectious Disease"/>
            <person name="Wu L."/>
            <person name="Ma J."/>
        </authorList>
    </citation>
    <scope>NUCLEOTIDE SEQUENCE [LARGE SCALE GENOMIC DNA]</scope>
    <source>
        <strain evidence="4">JCM 7356</strain>
    </source>
</reference>
<feature type="compositionally biased region" description="Basic and acidic residues" evidence="1">
    <location>
        <begin position="79"/>
        <end position="93"/>
    </location>
</feature>
<keyword evidence="2" id="KW-0812">Transmembrane</keyword>
<dbReference type="Proteomes" id="UP001500305">
    <property type="component" value="Unassembled WGS sequence"/>
</dbReference>
<evidence type="ECO:0000256" key="1">
    <source>
        <dbReference type="SAM" id="MobiDB-lite"/>
    </source>
</evidence>
<comment type="caution">
    <text evidence="3">The sequence shown here is derived from an EMBL/GenBank/DDBJ whole genome shotgun (WGS) entry which is preliminary data.</text>
</comment>
<feature type="compositionally biased region" description="Basic residues" evidence="1">
    <location>
        <begin position="115"/>
        <end position="127"/>
    </location>
</feature>
<evidence type="ECO:0000313" key="3">
    <source>
        <dbReference type="EMBL" id="GAA2229791.1"/>
    </source>
</evidence>
<dbReference type="RefSeq" id="WP_344634704.1">
    <property type="nucleotide sequence ID" value="NZ_BAAATR010000002.1"/>
</dbReference>
<evidence type="ECO:0000313" key="4">
    <source>
        <dbReference type="Proteomes" id="UP001500305"/>
    </source>
</evidence>
<protein>
    <recommendedName>
        <fullName evidence="5">Lipopolysaccharide assembly protein A domain-containing protein</fullName>
    </recommendedName>
</protein>
<evidence type="ECO:0000256" key="2">
    <source>
        <dbReference type="SAM" id="Phobius"/>
    </source>
</evidence>
<gene>
    <name evidence="3" type="ORF">GCM10010430_07230</name>
</gene>
<organism evidence="3 4">
    <name type="scientific">Kitasatospora cystarginea</name>
    <dbReference type="NCBI Taxonomy" id="58350"/>
    <lineage>
        <taxon>Bacteria</taxon>
        <taxon>Bacillati</taxon>
        <taxon>Actinomycetota</taxon>
        <taxon>Actinomycetes</taxon>
        <taxon>Kitasatosporales</taxon>
        <taxon>Streptomycetaceae</taxon>
        <taxon>Kitasatospora</taxon>
    </lineage>
</organism>
<evidence type="ECO:0008006" key="5">
    <source>
        <dbReference type="Google" id="ProtNLM"/>
    </source>
</evidence>
<name>A0ABP5QA89_9ACTN</name>
<proteinExistence type="predicted"/>
<feature type="compositionally biased region" description="Low complexity" evidence="1">
    <location>
        <begin position="96"/>
        <end position="105"/>
    </location>
</feature>
<feature type="transmembrane region" description="Helical" evidence="2">
    <location>
        <begin position="45"/>
        <end position="65"/>
    </location>
</feature>